<dbReference type="AlphaFoldDB" id="A0A239GR54"/>
<dbReference type="InterPro" id="IPR006283">
    <property type="entry name" value="ThiL-like"/>
</dbReference>
<dbReference type="GO" id="GO:0009030">
    <property type="term" value="F:thiamine-phosphate kinase activity"/>
    <property type="evidence" value="ECO:0007669"/>
    <property type="project" value="InterPro"/>
</dbReference>
<dbReference type="InterPro" id="IPR036676">
    <property type="entry name" value="PurM-like_C_sf"/>
</dbReference>
<dbReference type="GO" id="GO:0009228">
    <property type="term" value="P:thiamine biosynthetic process"/>
    <property type="evidence" value="ECO:0007669"/>
    <property type="project" value="InterPro"/>
</dbReference>
<accession>A0A239GR54</accession>
<dbReference type="Pfam" id="PF02769">
    <property type="entry name" value="AIRS_C"/>
    <property type="match status" value="1"/>
</dbReference>
<gene>
    <name evidence="4" type="ORF">SAMN05421812_101518</name>
</gene>
<name>A0A239GR54_9ACTN</name>
<dbReference type="RefSeq" id="WP_089244187.1">
    <property type="nucleotide sequence ID" value="NZ_FZPH01000001.1"/>
</dbReference>
<evidence type="ECO:0000259" key="2">
    <source>
        <dbReference type="Pfam" id="PF00586"/>
    </source>
</evidence>
<dbReference type="InterPro" id="IPR036921">
    <property type="entry name" value="PurM-like_N_sf"/>
</dbReference>
<dbReference type="OrthoDB" id="9767928at2"/>
<reference evidence="4 5" key="1">
    <citation type="submission" date="2017-06" db="EMBL/GenBank/DDBJ databases">
        <authorList>
            <person name="Kim H.J."/>
            <person name="Triplett B.A."/>
        </authorList>
    </citation>
    <scope>NUCLEOTIDE SEQUENCE [LARGE SCALE GENOMIC DNA]</scope>
    <source>
        <strain evidence="4 5">CGMCC 4.5593</strain>
    </source>
</reference>
<evidence type="ECO:0000313" key="5">
    <source>
        <dbReference type="Proteomes" id="UP000198362"/>
    </source>
</evidence>
<feature type="compositionally biased region" description="Polar residues" evidence="1">
    <location>
        <begin position="326"/>
        <end position="335"/>
    </location>
</feature>
<dbReference type="SUPFAM" id="SSF56042">
    <property type="entry name" value="PurM C-terminal domain-like"/>
    <property type="match status" value="1"/>
</dbReference>
<feature type="domain" description="PurM-like C-terminal" evidence="3">
    <location>
        <begin position="185"/>
        <end position="292"/>
    </location>
</feature>
<evidence type="ECO:0000256" key="1">
    <source>
        <dbReference type="SAM" id="MobiDB-lite"/>
    </source>
</evidence>
<evidence type="ECO:0008006" key="6">
    <source>
        <dbReference type="Google" id="ProtNLM"/>
    </source>
</evidence>
<keyword evidence="5" id="KW-1185">Reference proteome</keyword>
<dbReference type="PANTHER" id="PTHR30270">
    <property type="entry name" value="THIAMINE-MONOPHOSPHATE KINASE"/>
    <property type="match status" value="1"/>
</dbReference>
<protein>
    <recommendedName>
        <fullName evidence="6">Hydrogenase expression/formation protein HypE</fullName>
    </recommendedName>
</protein>
<dbReference type="Gene3D" id="3.90.650.10">
    <property type="entry name" value="PurM-like C-terminal domain"/>
    <property type="match status" value="1"/>
</dbReference>
<dbReference type="InterPro" id="IPR010918">
    <property type="entry name" value="PurM-like_C_dom"/>
</dbReference>
<organism evidence="4 5">
    <name type="scientific">Asanoa hainanensis</name>
    <dbReference type="NCBI Taxonomy" id="560556"/>
    <lineage>
        <taxon>Bacteria</taxon>
        <taxon>Bacillati</taxon>
        <taxon>Actinomycetota</taxon>
        <taxon>Actinomycetes</taxon>
        <taxon>Micromonosporales</taxon>
        <taxon>Micromonosporaceae</taxon>
        <taxon>Asanoa</taxon>
    </lineage>
</organism>
<dbReference type="InterPro" id="IPR016188">
    <property type="entry name" value="PurM-like_N"/>
</dbReference>
<proteinExistence type="predicted"/>
<dbReference type="SUPFAM" id="SSF55326">
    <property type="entry name" value="PurM N-terminal domain-like"/>
    <property type="match status" value="1"/>
</dbReference>
<sequence>MNDSLDEVVAAVRNNPAAQAKQAIRLVSEVLGDHSWVAGPGDDGAALDADGGTVIACGEALFPPFVRADPYGAGIAAVLANVNDVAAMGGLPLGIVDTVVGDEATARRALEGMRYAADLYRVPIVGGHLTISDGPPAISAFAVGSARAVLSTTRVRAGQDLVVAACLQGVMRADFPFFPSFEERGKDLADDVRLLHTIANAGHAAAAKDISMAGLVGSLAMLLEWGGFGATVDLDAVPAPPGVALSRWCTCFPCYGFLLTCEPATTDDCVRSFTARGLAAARVGAIDATGVIALRSGDRVVDVASAPATGLRRPSSTGAKRARANRTVSTTTVNDMATPRPSSSPRSGSPSNVVPPK</sequence>
<evidence type="ECO:0000313" key="4">
    <source>
        <dbReference type="EMBL" id="SNS71345.1"/>
    </source>
</evidence>
<dbReference type="EMBL" id="FZPH01000001">
    <property type="protein sequence ID" value="SNS71345.1"/>
    <property type="molecule type" value="Genomic_DNA"/>
</dbReference>
<feature type="domain" description="PurM-like N-terminal" evidence="2">
    <location>
        <begin position="41"/>
        <end position="145"/>
    </location>
</feature>
<feature type="compositionally biased region" description="Low complexity" evidence="1">
    <location>
        <begin position="339"/>
        <end position="357"/>
    </location>
</feature>
<dbReference type="Pfam" id="PF00586">
    <property type="entry name" value="AIRS"/>
    <property type="match status" value="1"/>
</dbReference>
<dbReference type="PANTHER" id="PTHR30270:SF0">
    <property type="entry name" value="THIAMINE-MONOPHOSPHATE KINASE"/>
    <property type="match status" value="1"/>
</dbReference>
<dbReference type="Gene3D" id="3.30.1330.10">
    <property type="entry name" value="PurM-like, N-terminal domain"/>
    <property type="match status" value="1"/>
</dbReference>
<dbReference type="Proteomes" id="UP000198362">
    <property type="component" value="Unassembled WGS sequence"/>
</dbReference>
<feature type="region of interest" description="Disordered" evidence="1">
    <location>
        <begin position="308"/>
        <end position="357"/>
    </location>
</feature>
<evidence type="ECO:0000259" key="3">
    <source>
        <dbReference type="Pfam" id="PF02769"/>
    </source>
</evidence>